<organism evidence="1 2">
    <name type="scientific">Ophiostoma piceae (strain UAMH 11346)</name>
    <name type="common">Sap stain fungus</name>
    <dbReference type="NCBI Taxonomy" id="1262450"/>
    <lineage>
        <taxon>Eukaryota</taxon>
        <taxon>Fungi</taxon>
        <taxon>Dikarya</taxon>
        <taxon>Ascomycota</taxon>
        <taxon>Pezizomycotina</taxon>
        <taxon>Sordariomycetes</taxon>
        <taxon>Sordariomycetidae</taxon>
        <taxon>Ophiostomatales</taxon>
        <taxon>Ophiostomataceae</taxon>
        <taxon>Ophiostoma</taxon>
    </lineage>
</organism>
<gene>
    <name evidence="1" type="ORF">F503_04769</name>
</gene>
<dbReference type="eggNOG" id="ENOG502TA24">
    <property type="taxonomic scope" value="Eukaryota"/>
</dbReference>
<keyword evidence="2" id="KW-1185">Reference proteome</keyword>
<dbReference type="AlphaFoldDB" id="S3BSN0"/>
<proteinExistence type="predicted"/>
<evidence type="ECO:0000313" key="1">
    <source>
        <dbReference type="EMBL" id="EPE04254.1"/>
    </source>
</evidence>
<name>S3BSN0_OPHP1</name>
<dbReference type="VEuPathDB" id="FungiDB:F503_04769"/>
<dbReference type="EMBL" id="KE148162">
    <property type="protein sequence ID" value="EPE04254.1"/>
    <property type="molecule type" value="Genomic_DNA"/>
</dbReference>
<reference evidence="1 2" key="1">
    <citation type="journal article" date="2013" name="BMC Genomics">
        <title>The genome and transcriptome of the pine saprophyte Ophiostoma piceae, and a comparison with the bark beetle-associated pine pathogen Grosmannia clavigera.</title>
        <authorList>
            <person name="Haridas S."/>
            <person name="Wang Y."/>
            <person name="Lim L."/>
            <person name="Massoumi Alamouti S."/>
            <person name="Jackman S."/>
            <person name="Docking R."/>
            <person name="Robertson G."/>
            <person name="Birol I."/>
            <person name="Bohlmann J."/>
            <person name="Breuil C."/>
        </authorList>
    </citation>
    <scope>NUCLEOTIDE SEQUENCE [LARGE SCALE GENOMIC DNA]</scope>
    <source>
        <strain evidence="1 2">UAMH 11346</strain>
    </source>
</reference>
<dbReference type="OMA" id="TYYFGLP"/>
<dbReference type="OrthoDB" id="5328688at2759"/>
<dbReference type="HOGENOM" id="CLU_1210527_0_0_1"/>
<dbReference type="Proteomes" id="UP000016923">
    <property type="component" value="Unassembled WGS sequence"/>
</dbReference>
<dbReference type="STRING" id="1262450.S3BSN0"/>
<protein>
    <recommendedName>
        <fullName evidence="3">ABM domain-containing protein</fullName>
    </recommendedName>
</protein>
<evidence type="ECO:0000313" key="2">
    <source>
        <dbReference type="Proteomes" id="UP000016923"/>
    </source>
</evidence>
<evidence type="ECO:0008006" key="3">
    <source>
        <dbReference type="Google" id="ProtNLM"/>
    </source>
</evidence>
<sequence>MSIATQDDKLYLFAFVHFLPGAYNSWQAAYDELAVHVWAHEPTTETYYFGLPLDFIDDVANTPAMLAFEVYDTRDSLYNVHFVSEAMARGFLPKAVPNMMASFDLQHYSRVAGFLDKPGDARACGFMYDVKIECKSSDARGRILARLRELGPKVEASELTARGALLTWMGFASQDSDKDARIFMRFRDKAAFQEYVRLQDVAGFWAAGKDEDIDKVQQRGYVENGRGWLHR</sequence>
<accession>S3BSN0</accession>